<accession>A0A077M0N6</accession>
<comment type="caution">
    <text evidence="1">The sequence shown here is derived from an EMBL/GenBank/DDBJ whole genome shotgun (WGS) entry which is preliminary data.</text>
</comment>
<evidence type="ECO:0000313" key="2">
    <source>
        <dbReference type="Proteomes" id="UP000035721"/>
    </source>
</evidence>
<gene>
    <name evidence="1" type="ORF">BN12_610015</name>
</gene>
<dbReference type="RefSeq" id="WP_048551830.1">
    <property type="nucleotide sequence ID" value="NZ_HF570958.1"/>
</dbReference>
<proteinExistence type="predicted"/>
<organism evidence="1 2">
    <name type="scientific">Nostocoides japonicum T1-X7</name>
    <dbReference type="NCBI Taxonomy" id="1194083"/>
    <lineage>
        <taxon>Bacteria</taxon>
        <taxon>Bacillati</taxon>
        <taxon>Actinomycetota</taxon>
        <taxon>Actinomycetes</taxon>
        <taxon>Micrococcales</taxon>
        <taxon>Intrasporangiaceae</taxon>
        <taxon>Nostocoides</taxon>
    </lineage>
</organism>
<name>A0A077M0N6_9MICO</name>
<sequence>MRHGRFDARRLRTIVLEVHEEERGARSPRPVDPEFILFLHDRLCEEVVAATRRRETATPDQVEGAERGLRLLDELVGDIRAGRLIDSMSRRLLALAYGDHRDFRPEWGDDAPRVAG</sequence>
<reference evidence="1 2" key="1">
    <citation type="journal article" date="2013" name="ISME J.">
        <title>A metabolic model for members of the genus Tetrasphaera involved in enhanced biological phosphorus removal.</title>
        <authorList>
            <person name="Kristiansen R."/>
            <person name="Nguyen H.T.T."/>
            <person name="Saunders A.M."/>
            <person name="Nielsen J.L."/>
            <person name="Wimmer R."/>
            <person name="Le V.Q."/>
            <person name="McIlroy S.J."/>
            <person name="Petrovski S."/>
            <person name="Seviour R.J."/>
            <person name="Calteau A."/>
            <person name="Nielsen K.L."/>
            <person name="Nielsen P.H."/>
        </authorList>
    </citation>
    <scope>NUCLEOTIDE SEQUENCE [LARGE SCALE GENOMIC DNA]</scope>
    <source>
        <strain evidence="1 2">T1-X7</strain>
    </source>
</reference>
<dbReference type="AlphaFoldDB" id="A0A077M0N6"/>
<dbReference type="Proteomes" id="UP000035721">
    <property type="component" value="Unassembled WGS sequence"/>
</dbReference>
<evidence type="ECO:0000313" key="1">
    <source>
        <dbReference type="EMBL" id="CCH79873.1"/>
    </source>
</evidence>
<keyword evidence="2" id="KW-1185">Reference proteome</keyword>
<protein>
    <submittedName>
        <fullName evidence="1">Uncharacterized protein</fullName>
    </submittedName>
</protein>
<dbReference type="OrthoDB" id="174137at2"/>
<dbReference type="STRING" id="1194083.BN12_610015"/>
<dbReference type="EMBL" id="CAJB01000394">
    <property type="protein sequence ID" value="CCH79873.1"/>
    <property type="molecule type" value="Genomic_DNA"/>
</dbReference>